<sequence>MSQMPLRRRIPVSRRIRPPHPSPSTHRKVAIHRSSNWKKQYSKSINRCNSEPTLSVTGISLADAAVHVGDDHRYMTPPGDSCSIFRTRISTDVFSSSPELLPNSPEKSKSYNKDAKVVVKVMVEGSPGPIRALVKLGSSVDETIRLVMNKYNAEGRSPRIHQDVTSSYELHHSYFSLKRLDKSNLIGEIGSRSFYMRKSVNDKEDMSSNGSVDSKIVESTTNDSPTSSLNIFLRELVCQEFKKIITMTNKICRFLGCFDG</sequence>
<dbReference type="PANTHER" id="PTHR33270">
    <property type="entry name" value="BNAC05G50380D PROTEIN"/>
    <property type="match status" value="1"/>
</dbReference>
<name>A0A9R1W999_LACSA</name>
<dbReference type="InterPro" id="IPR055482">
    <property type="entry name" value="DUF7054"/>
</dbReference>
<feature type="compositionally biased region" description="Polar residues" evidence="1">
    <location>
        <begin position="207"/>
        <end position="224"/>
    </location>
</feature>
<feature type="region of interest" description="Disordered" evidence="1">
    <location>
        <begin position="203"/>
        <end position="224"/>
    </location>
</feature>
<feature type="compositionally biased region" description="Basic residues" evidence="1">
    <location>
        <begin position="1"/>
        <end position="18"/>
    </location>
</feature>
<dbReference type="AlphaFoldDB" id="A0A9R1W999"/>
<evidence type="ECO:0000313" key="4">
    <source>
        <dbReference type="Proteomes" id="UP000235145"/>
    </source>
</evidence>
<dbReference type="PANTHER" id="PTHR33270:SF53">
    <property type="match status" value="1"/>
</dbReference>
<reference evidence="3 4" key="1">
    <citation type="journal article" date="2017" name="Nat. Commun.">
        <title>Genome assembly with in vitro proximity ligation data and whole-genome triplication in lettuce.</title>
        <authorList>
            <person name="Reyes-Chin-Wo S."/>
            <person name="Wang Z."/>
            <person name="Yang X."/>
            <person name="Kozik A."/>
            <person name="Arikit S."/>
            <person name="Song C."/>
            <person name="Xia L."/>
            <person name="Froenicke L."/>
            <person name="Lavelle D.O."/>
            <person name="Truco M.J."/>
            <person name="Xia R."/>
            <person name="Zhu S."/>
            <person name="Xu C."/>
            <person name="Xu H."/>
            <person name="Xu X."/>
            <person name="Cox K."/>
            <person name="Korf I."/>
            <person name="Meyers B.C."/>
            <person name="Michelmore R.W."/>
        </authorList>
    </citation>
    <scope>NUCLEOTIDE SEQUENCE [LARGE SCALE GENOMIC DNA]</scope>
    <source>
        <strain evidence="4">cv. Salinas</strain>
        <tissue evidence="3">Seedlings</tissue>
    </source>
</reference>
<keyword evidence="4" id="KW-1185">Reference proteome</keyword>
<evidence type="ECO:0000256" key="1">
    <source>
        <dbReference type="SAM" id="MobiDB-lite"/>
    </source>
</evidence>
<dbReference type="InterPro" id="IPR040358">
    <property type="entry name" value="At4g22758-like"/>
</dbReference>
<evidence type="ECO:0000313" key="3">
    <source>
        <dbReference type="EMBL" id="KAJ0218355.1"/>
    </source>
</evidence>
<dbReference type="Gramene" id="rna-gnl|WGS:NBSK|LSAT_3X3441_mrna">
    <property type="protein sequence ID" value="cds-PLY76854.1"/>
    <property type="gene ID" value="gene-LSAT_3X3441"/>
</dbReference>
<dbReference type="Pfam" id="PF23156">
    <property type="entry name" value="DUF7054"/>
    <property type="match status" value="1"/>
</dbReference>
<feature type="region of interest" description="Disordered" evidence="1">
    <location>
        <begin position="1"/>
        <end position="36"/>
    </location>
</feature>
<dbReference type="Proteomes" id="UP000235145">
    <property type="component" value="Unassembled WGS sequence"/>
</dbReference>
<accession>A0A9R1W999</accession>
<evidence type="ECO:0000259" key="2">
    <source>
        <dbReference type="Pfam" id="PF23156"/>
    </source>
</evidence>
<gene>
    <name evidence="3" type="ORF">LSAT_V11C300102860</name>
</gene>
<protein>
    <recommendedName>
        <fullName evidence="2">DUF7054 domain-containing protein</fullName>
    </recommendedName>
</protein>
<proteinExistence type="predicted"/>
<dbReference type="OrthoDB" id="1885101at2759"/>
<feature type="domain" description="DUF7054" evidence="2">
    <location>
        <begin position="113"/>
        <end position="197"/>
    </location>
</feature>
<comment type="caution">
    <text evidence="3">The sequence shown here is derived from an EMBL/GenBank/DDBJ whole genome shotgun (WGS) entry which is preliminary data.</text>
</comment>
<organism evidence="3 4">
    <name type="scientific">Lactuca sativa</name>
    <name type="common">Garden lettuce</name>
    <dbReference type="NCBI Taxonomy" id="4236"/>
    <lineage>
        <taxon>Eukaryota</taxon>
        <taxon>Viridiplantae</taxon>
        <taxon>Streptophyta</taxon>
        <taxon>Embryophyta</taxon>
        <taxon>Tracheophyta</taxon>
        <taxon>Spermatophyta</taxon>
        <taxon>Magnoliopsida</taxon>
        <taxon>eudicotyledons</taxon>
        <taxon>Gunneridae</taxon>
        <taxon>Pentapetalae</taxon>
        <taxon>asterids</taxon>
        <taxon>campanulids</taxon>
        <taxon>Asterales</taxon>
        <taxon>Asteraceae</taxon>
        <taxon>Cichorioideae</taxon>
        <taxon>Cichorieae</taxon>
        <taxon>Lactucinae</taxon>
        <taxon>Lactuca</taxon>
    </lineage>
</organism>
<dbReference type="EMBL" id="NBSK02000003">
    <property type="protein sequence ID" value="KAJ0218355.1"/>
    <property type="molecule type" value="Genomic_DNA"/>
</dbReference>